<dbReference type="Proteomes" id="UP000292939">
    <property type="component" value="Chromosome"/>
</dbReference>
<dbReference type="InterPro" id="IPR002725">
    <property type="entry name" value="YgjP-like_metallopeptidase"/>
</dbReference>
<evidence type="ECO:0000259" key="2">
    <source>
        <dbReference type="Pfam" id="PF01863"/>
    </source>
</evidence>
<feature type="domain" description="YgjP-like metallopeptidase" evidence="2">
    <location>
        <begin position="93"/>
        <end position="168"/>
    </location>
</feature>
<protein>
    <submittedName>
        <fullName evidence="3">M48 family peptidase</fullName>
    </submittedName>
</protein>
<name>A0A4P6UHY6_9BURK</name>
<dbReference type="EMBL" id="CP031395">
    <property type="protein sequence ID" value="QBK03680.1"/>
    <property type="molecule type" value="Genomic_DNA"/>
</dbReference>
<dbReference type="OrthoDB" id="9811177at2"/>
<dbReference type="Gene3D" id="3.30.2010.10">
    <property type="entry name" value="Metalloproteases ('zincins'), catalytic domain"/>
    <property type="match status" value="1"/>
</dbReference>
<feature type="region of interest" description="Disordered" evidence="1">
    <location>
        <begin position="13"/>
        <end position="58"/>
    </location>
</feature>
<evidence type="ECO:0000313" key="3">
    <source>
        <dbReference type="EMBL" id="QBK03680.1"/>
    </source>
</evidence>
<dbReference type="RefSeq" id="WP_131277566.1">
    <property type="nucleotide sequence ID" value="NZ_CP031395.1"/>
</dbReference>
<dbReference type="AlphaFoldDB" id="A0A4P6UHY6"/>
<dbReference type="KEGG" id="hgr:DW355_01845"/>
<evidence type="ECO:0000313" key="4">
    <source>
        <dbReference type="Proteomes" id="UP000292939"/>
    </source>
</evidence>
<feature type="domain" description="YgjP-like metallopeptidase" evidence="2">
    <location>
        <begin position="213"/>
        <end position="334"/>
    </location>
</feature>
<proteinExistence type="predicted"/>
<accession>A0A4P6UHY6</accession>
<gene>
    <name evidence="3" type="ORF">DW355_01845</name>
</gene>
<dbReference type="CDD" id="cd07344">
    <property type="entry name" value="M48_yhfN_like"/>
    <property type="match status" value="1"/>
</dbReference>
<organism evidence="3 4">
    <name type="scientific">Hylemonella gracilis</name>
    <dbReference type="NCBI Taxonomy" id="80880"/>
    <lineage>
        <taxon>Bacteria</taxon>
        <taxon>Pseudomonadati</taxon>
        <taxon>Pseudomonadota</taxon>
        <taxon>Betaproteobacteria</taxon>
        <taxon>Burkholderiales</taxon>
        <taxon>Comamonadaceae</taxon>
        <taxon>Hylemonella</taxon>
    </lineage>
</organism>
<dbReference type="InterPro" id="IPR053136">
    <property type="entry name" value="UTP_pyrophosphatase-like"/>
</dbReference>
<reference evidence="3 4" key="1">
    <citation type="submission" date="2018-07" db="EMBL/GenBank/DDBJ databases">
        <title>Exploring interactions and the metabolic potential of the ultra-small soil bacteria Hylemonella gracilis.</title>
        <authorList>
            <person name="Tyc O."/>
            <person name="Kulkarni P."/>
            <person name="Gawehns F."/>
            <person name="Hundscheid M."/>
            <person name="Zweers H."/>
            <person name="Garbeva P."/>
        </authorList>
    </citation>
    <scope>NUCLEOTIDE SEQUENCE [LARGE SCALE GENOMIC DNA]</scope>
    <source>
        <strain evidence="3 4">NS1</strain>
    </source>
</reference>
<sequence>MRGLLQLALDFLDGPHAEPQPSPSPKARVSPTATARPDAVPTPQGLTLEATPSHLTPPAPLDAAFTHPHANRQTRLGEIPVAYEFKRGRRRTIGMAVSVAGLTVSAPRWTPLHEVEAVLQEKASWIVRKLHEMQARQLRAHAARLEWRMGTELPWLGQSLTLVLARPIDPTMPLDPAGQTAVPSVPSSARVRARRMTQPVLETGWVTPSGEAGCTLRLDLPADAPTAQIRDAVHGWFLQEARALFAQRLDLYAPLLQVQWRKLALSNARTRWGSASSDGRIHLNWRLMHMPLAVIDYVVVHELSHLRVMDHSPRFWETVRSVMPDYERRRDQLRDVTLPVWSG</sequence>
<dbReference type="PANTHER" id="PTHR30399:SF1">
    <property type="entry name" value="UTP PYROPHOSPHATASE"/>
    <property type="match status" value="1"/>
</dbReference>
<dbReference type="Pfam" id="PF01863">
    <property type="entry name" value="YgjP-like"/>
    <property type="match status" value="2"/>
</dbReference>
<dbReference type="PANTHER" id="PTHR30399">
    <property type="entry name" value="UNCHARACTERIZED PROTEIN YGJP"/>
    <property type="match status" value="1"/>
</dbReference>
<evidence type="ECO:0000256" key="1">
    <source>
        <dbReference type="SAM" id="MobiDB-lite"/>
    </source>
</evidence>